<dbReference type="GO" id="GO:0005975">
    <property type="term" value="P:carbohydrate metabolic process"/>
    <property type="evidence" value="ECO:0007669"/>
    <property type="project" value="UniProtKB-ARBA"/>
</dbReference>
<dbReference type="GO" id="GO:0005509">
    <property type="term" value="F:calcium ion binding"/>
    <property type="evidence" value="ECO:0007669"/>
    <property type="project" value="InterPro"/>
</dbReference>
<feature type="region of interest" description="Disordered" evidence="1">
    <location>
        <begin position="292"/>
        <end position="343"/>
    </location>
</feature>
<feature type="compositionally biased region" description="Low complexity" evidence="1">
    <location>
        <begin position="310"/>
        <end position="334"/>
    </location>
</feature>
<dbReference type="OrthoDB" id="904022at2"/>
<sequence length="384" mass="39192">MKTLRPITIVSVLTVLLLAGARPAIAVEGVAITSGSPASPVTAHQPYPTHTFAASGGTAPYRLSVRSGSLPPGMALSSGGVFSGTPTTPGSYTFGIRLTDAEEESAEQSVTVVVVAPTVEVISAEPTSPWYSGQPYPTHTFVASGGTAPYRLSVRSGSLPPGMALSSGGVFSGTPTTPGSYTFGIRFTDAHGFPADQEVTVVIAAAGTSITSGKPPRGTVGKRYSFRFTAEGDSDIRFSVAVGDLPAGLTLEPDGRLRGRPESSGDFTFAVRADGTATSAIEEVSLPVAAAPAAPTPTATATTPPPPTAPAVVPIEVSPSPTETAQTSPAAATPSPQPRGAWWLPTTGSNSAVVLLLLSVLAFSIGGILFVLAYERRRRFTTPE</sequence>
<keyword evidence="2" id="KW-0812">Transmembrane</keyword>
<organism evidence="4 5">
    <name type="scientific">Micromonospora endophytica</name>
    <dbReference type="NCBI Taxonomy" id="515350"/>
    <lineage>
        <taxon>Bacteria</taxon>
        <taxon>Bacillati</taxon>
        <taxon>Actinomycetota</taxon>
        <taxon>Actinomycetes</taxon>
        <taxon>Micromonosporales</taxon>
        <taxon>Micromonosporaceae</taxon>
        <taxon>Micromonospora</taxon>
    </lineage>
</organism>
<dbReference type="SUPFAM" id="SSF49313">
    <property type="entry name" value="Cadherin-like"/>
    <property type="match status" value="3"/>
</dbReference>
<evidence type="ECO:0000313" key="4">
    <source>
        <dbReference type="EMBL" id="PZF91834.1"/>
    </source>
</evidence>
<keyword evidence="5" id="KW-1185">Reference proteome</keyword>
<name>A0A2W2CFT5_9ACTN</name>
<evidence type="ECO:0000313" key="5">
    <source>
        <dbReference type="Proteomes" id="UP000248627"/>
    </source>
</evidence>
<feature type="transmembrane region" description="Helical" evidence="2">
    <location>
        <begin position="353"/>
        <end position="374"/>
    </location>
</feature>
<dbReference type="AlphaFoldDB" id="A0A2W2CFT5"/>
<evidence type="ECO:0000256" key="1">
    <source>
        <dbReference type="SAM" id="MobiDB-lite"/>
    </source>
</evidence>
<dbReference type="Pfam" id="PF05345">
    <property type="entry name" value="He_PIG"/>
    <property type="match status" value="3"/>
</dbReference>
<feature type="compositionally biased region" description="Low complexity" evidence="1">
    <location>
        <begin position="292"/>
        <end position="302"/>
    </location>
</feature>
<protein>
    <submittedName>
        <fullName evidence="4">Uncharacterized protein</fullName>
    </submittedName>
</protein>
<feature type="chain" id="PRO_5015897256" evidence="3">
    <location>
        <begin position="27"/>
        <end position="384"/>
    </location>
</feature>
<evidence type="ECO:0000256" key="2">
    <source>
        <dbReference type="SAM" id="Phobius"/>
    </source>
</evidence>
<gene>
    <name evidence="4" type="ORF">C1I93_20650</name>
</gene>
<feature type="signal peptide" evidence="3">
    <location>
        <begin position="1"/>
        <end position="26"/>
    </location>
</feature>
<reference evidence="4 5" key="1">
    <citation type="submission" date="2018-01" db="EMBL/GenBank/DDBJ databases">
        <title>Draft genome sequence of Jishengella endophytica.</title>
        <authorList>
            <person name="Sahin N."/>
            <person name="Ay H."/>
            <person name="Saygin H."/>
        </authorList>
    </citation>
    <scope>NUCLEOTIDE SEQUENCE [LARGE SCALE GENOMIC DNA]</scope>
    <source>
        <strain evidence="4 5">DSM 45430</strain>
    </source>
</reference>
<keyword evidence="2" id="KW-1133">Transmembrane helix</keyword>
<keyword evidence="3" id="KW-0732">Signal</keyword>
<dbReference type="PANTHER" id="PTHR37494">
    <property type="entry name" value="HEMAGGLUTININ"/>
    <property type="match status" value="1"/>
</dbReference>
<accession>A0A2W2CFT5</accession>
<comment type="caution">
    <text evidence="4">The sequence shown here is derived from an EMBL/GenBank/DDBJ whole genome shotgun (WGS) entry which is preliminary data.</text>
</comment>
<keyword evidence="2" id="KW-0472">Membrane</keyword>
<dbReference type="InterPro" id="IPR015919">
    <property type="entry name" value="Cadherin-like_sf"/>
</dbReference>
<dbReference type="PANTHER" id="PTHR37494:SF1">
    <property type="entry name" value="STAPHYLOCOCCUS AUREUS SURFACE PROTEIN A"/>
    <property type="match status" value="1"/>
</dbReference>
<dbReference type="Gene3D" id="2.60.40.10">
    <property type="entry name" value="Immunoglobulins"/>
    <property type="match status" value="3"/>
</dbReference>
<proteinExistence type="predicted"/>
<dbReference type="EMBL" id="POTX01000157">
    <property type="protein sequence ID" value="PZF91834.1"/>
    <property type="molecule type" value="Genomic_DNA"/>
</dbReference>
<dbReference type="RefSeq" id="WP_111244955.1">
    <property type="nucleotide sequence ID" value="NZ_AP023358.1"/>
</dbReference>
<dbReference type="InterPro" id="IPR013783">
    <property type="entry name" value="Ig-like_fold"/>
</dbReference>
<dbReference type="GO" id="GO:0016020">
    <property type="term" value="C:membrane"/>
    <property type="evidence" value="ECO:0007669"/>
    <property type="project" value="InterPro"/>
</dbReference>
<dbReference type="Proteomes" id="UP000248627">
    <property type="component" value="Unassembled WGS sequence"/>
</dbReference>
<evidence type="ECO:0000256" key="3">
    <source>
        <dbReference type="SAM" id="SignalP"/>
    </source>
</evidence>